<feature type="domain" description="ABC transporter" evidence="8">
    <location>
        <begin position="558"/>
        <end position="788"/>
    </location>
</feature>
<dbReference type="PANTHER" id="PTHR43394">
    <property type="entry name" value="ATP-DEPENDENT PERMEASE MDL1, MITOCHONDRIAL"/>
    <property type="match status" value="1"/>
</dbReference>
<dbReference type="Pfam" id="PF00005">
    <property type="entry name" value="ABC_tran"/>
    <property type="match status" value="1"/>
</dbReference>
<dbReference type="InterPro" id="IPR003439">
    <property type="entry name" value="ABC_transporter-like_ATP-bd"/>
</dbReference>
<dbReference type="InterPro" id="IPR003593">
    <property type="entry name" value="AAA+_ATPase"/>
</dbReference>
<keyword evidence="2 7" id="KW-0812">Transmembrane</keyword>
<reference evidence="10 11" key="1">
    <citation type="submission" date="2016-10" db="EMBL/GenBank/DDBJ databases">
        <authorList>
            <person name="de Groot N.N."/>
        </authorList>
    </citation>
    <scope>NUCLEOTIDE SEQUENCE [LARGE SCALE GENOMIC DNA]</scope>
    <source>
        <strain evidence="10 11">DSM 16213</strain>
    </source>
</reference>
<dbReference type="EMBL" id="FOCI01000005">
    <property type="protein sequence ID" value="SEM84540.1"/>
    <property type="molecule type" value="Genomic_DNA"/>
</dbReference>
<dbReference type="PROSITE" id="PS50893">
    <property type="entry name" value="ABC_TRANSPORTER_2"/>
    <property type="match status" value="1"/>
</dbReference>
<dbReference type="SMART" id="SM00382">
    <property type="entry name" value="AAA"/>
    <property type="match status" value="1"/>
</dbReference>
<evidence type="ECO:0000256" key="7">
    <source>
        <dbReference type="SAM" id="Phobius"/>
    </source>
</evidence>
<feature type="transmembrane region" description="Helical" evidence="7">
    <location>
        <begin position="352"/>
        <end position="375"/>
    </location>
</feature>
<feature type="domain" description="ABC transmembrane type-1" evidence="9">
    <location>
        <begin position="245"/>
        <end position="524"/>
    </location>
</feature>
<evidence type="ECO:0000259" key="9">
    <source>
        <dbReference type="PROSITE" id="PS50929"/>
    </source>
</evidence>
<organism evidence="10 11">
    <name type="scientific">Loktanella fryxellensis</name>
    <dbReference type="NCBI Taxonomy" id="245187"/>
    <lineage>
        <taxon>Bacteria</taxon>
        <taxon>Pseudomonadati</taxon>
        <taxon>Pseudomonadota</taxon>
        <taxon>Alphaproteobacteria</taxon>
        <taxon>Rhodobacterales</taxon>
        <taxon>Roseobacteraceae</taxon>
        <taxon>Loktanella</taxon>
    </lineage>
</organism>
<keyword evidence="4 10" id="KW-0067">ATP-binding</keyword>
<dbReference type="InterPro" id="IPR039421">
    <property type="entry name" value="Type_1_exporter"/>
</dbReference>
<keyword evidence="6 7" id="KW-0472">Membrane</keyword>
<dbReference type="OrthoDB" id="9808328at2"/>
<dbReference type="Gene3D" id="3.90.70.10">
    <property type="entry name" value="Cysteine proteinases"/>
    <property type="match status" value="1"/>
</dbReference>
<dbReference type="GO" id="GO:0005886">
    <property type="term" value="C:plasma membrane"/>
    <property type="evidence" value="ECO:0007669"/>
    <property type="project" value="UniProtKB-SubCell"/>
</dbReference>
<protein>
    <submittedName>
        <fullName evidence="10">ATP-binding cassette, subfamily C, LapB</fullName>
    </submittedName>
</protein>
<dbReference type="GO" id="GO:0015421">
    <property type="term" value="F:ABC-type oligopeptide transporter activity"/>
    <property type="evidence" value="ECO:0007669"/>
    <property type="project" value="TreeGrafter"/>
</dbReference>
<dbReference type="STRING" id="245187.SAMN04488003_105117"/>
<dbReference type="GO" id="GO:0005524">
    <property type="term" value="F:ATP binding"/>
    <property type="evidence" value="ECO:0007669"/>
    <property type="project" value="UniProtKB-KW"/>
</dbReference>
<dbReference type="GO" id="GO:0016887">
    <property type="term" value="F:ATP hydrolysis activity"/>
    <property type="evidence" value="ECO:0007669"/>
    <property type="project" value="InterPro"/>
</dbReference>
<evidence type="ECO:0000256" key="6">
    <source>
        <dbReference type="ARBA" id="ARBA00023136"/>
    </source>
</evidence>
<dbReference type="PROSITE" id="PS50929">
    <property type="entry name" value="ABC_TM1F"/>
    <property type="match status" value="1"/>
</dbReference>
<proteinExistence type="predicted"/>
<dbReference type="SUPFAM" id="SSF52540">
    <property type="entry name" value="P-loop containing nucleoside triphosphate hydrolases"/>
    <property type="match status" value="1"/>
</dbReference>
<dbReference type="Pfam" id="PF00664">
    <property type="entry name" value="ABC_membrane"/>
    <property type="match status" value="1"/>
</dbReference>
<dbReference type="Gene3D" id="3.40.50.300">
    <property type="entry name" value="P-loop containing nucleotide triphosphate hydrolases"/>
    <property type="match status" value="1"/>
</dbReference>
<dbReference type="AlphaFoldDB" id="A0A1H8BNS9"/>
<accession>A0A1H8BNS9</accession>
<evidence type="ECO:0000259" key="8">
    <source>
        <dbReference type="PROSITE" id="PS50893"/>
    </source>
</evidence>
<gene>
    <name evidence="10" type="ORF">SAMN04488003_105117</name>
</gene>
<comment type="subcellular location">
    <subcellularLocation>
        <location evidence="1">Cell membrane</location>
        <topology evidence="1">Multi-pass membrane protein</topology>
    </subcellularLocation>
</comment>
<sequence length="789" mass="84376">MTGPILTFDVKATRGGKLTKMVRTMNPAPADGTVTLDAAHAQTAATVPPVPVDAAPAMQSLPATPAETGFATAAQPAPAPAAPQAAGPADGAITLLRAEVVATYAGILGVDLKAGDILDRQIDATNAGLPAETLVAALNDAGLKAAARTALPPTPDCWPAVARLTNDTLVLVLSQTDDAVVLYDPNAADRREEVPLAAFLEHFTGRIIHAVVPAAELNRRHAVPVKAGHWFWAEFGNFRRIIGEVALGSLVANMLAVAVALFSLHVYDRVIPNQSIATLWVLTIGAGIALVLEACLRIARARLMDSAGRRIELRLQDMLMGKLLGMRAGGTSAMSPTSTFSAFREFSAVREFFTASTVGSLTDLPFIFLFLALVWSIGGPVVWVLIAGGVLMVLPSLLAQKRMMKLTLAAQGASTRSTRLLQEAVFEADTIKSQRGEDRFARLWSELTGLSAISTSEQRRLSTSLTYWAQGVQQATYVSAVVLGTYLVFAGEFTVGTIIAVGILTSRTLGPLNGLSGLIARWANTRVALDELDKIVNAPQDHDADRTYLRRDRITGRFDLREMAYTYDAEGARALDIPALTILPGQHVAVLGANGSGKSTLLKVLSGLHQPTSGRVLIDGVDMGQVLARDLRRGIGYLGQEVKLFAGTLRDNLNMTQLERDDHRLLAALDFGGLGEFVRSHPKGLDLAIRDGGAGLSVGQRQSIGWARLWLQNPQVCLLDEPTSALDTTLEKALVARLHDWLAGRTAIIATHRMALLQLTDRTMVLHNGRLAVDGPRDDVLAHMQKEAS</sequence>
<dbReference type="Gene3D" id="1.20.1560.10">
    <property type="entry name" value="ABC transporter type 1, transmembrane domain"/>
    <property type="match status" value="1"/>
</dbReference>
<dbReference type="InterPro" id="IPR036640">
    <property type="entry name" value="ABC1_TM_sf"/>
</dbReference>
<evidence type="ECO:0000256" key="5">
    <source>
        <dbReference type="ARBA" id="ARBA00022989"/>
    </source>
</evidence>
<dbReference type="SUPFAM" id="SSF90123">
    <property type="entry name" value="ABC transporter transmembrane region"/>
    <property type="match status" value="1"/>
</dbReference>
<dbReference type="RefSeq" id="WP_089900087.1">
    <property type="nucleotide sequence ID" value="NZ_FOCI01000005.1"/>
</dbReference>
<evidence type="ECO:0000256" key="1">
    <source>
        <dbReference type="ARBA" id="ARBA00004651"/>
    </source>
</evidence>
<keyword evidence="11" id="KW-1185">Reference proteome</keyword>
<feature type="transmembrane region" description="Helical" evidence="7">
    <location>
        <begin position="279"/>
        <end position="299"/>
    </location>
</feature>
<keyword evidence="3" id="KW-0547">Nucleotide-binding</keyword>
<evidence type="ECO:0000256" key="2">
    <source>
        <dbReference type="ARBA" id="ARBA00022692"/>
    </source>
</evidence>
<dbReference type="Proteomes" id="UP000199585">
    <property type="component" value="Unassembled WGS sequence"/>
</dbReference>
<dbReference type="InterPro" id="IPR027417">
    <property type="entry name" value="P-loop_NTPase"/>
</dbReference>
<dbReference type="InterPro" id="IPR011527">
    <property type="entry name" value="ABC1_TM_dom"/>
</dbReference>
<dbReference type="PANTHER" id="PTHR43394:SF1">
    <property type="entry name" value="ATP-BINDING CASSETTE SUB-FAMILY B MEMBER 10, MITOCHONDRIAL"/>
    <property type="match status" value="1"/>
</dbReference>
<feature type="transmembrane region" description="Helical" evidence="7">
    <location>
        <begin position="245"/>
        <end position="267"/>
    </location>
</feature>
<evidence type="ECO:0000256" key="3">
    <source>
        <dbReference type="ARBA" id="ARBA00022741"/>
    </source>
</evidence>
<evidence type="ECO:0000256" key="4">
    <source>
        <dbReference type="ARBA" id="ARBA00022840"/>
    </source>
</evidence>
<evidence type="ECO:0000313" key="11">
    <source>
        <dbReference type="Proteomes" id="UP000199585"/>
    </source>
</evidence>
<feature type="transmembrane region" description="Helical" evidence="7">
    <location>
        <begin position="381"/>
        <end position="399"/>
    </location>
</feature>
<keyword evidence="5 7" id="KW-1133">Transmembrane helix</keyword>
<name>A0A1H8BNS9_9RHOB</name>
<evidence type="ECO:0000313" key="10">
    <source>
        <dbReference type="EMBL" id="SEM84540.1"/>
    </source>
</evidence>